<dbReference type="Proteomes" id="UP000799755">
    <property type="component" value="Unassembled WGS sequence"/>
</dbReference>
<proteinExistence type="predicted"/>
<gene>
    <name evidence="1" type="ORF">BDR25DRAFT_58384</name>
</gene>
<name>A0ACB6QMP5_9PLEO</name>
<evidence type="ECO:0000313" key="1">
    <source>
        <dbReference type="EMBL" id="KAF2468181.1"/>
    </source>
</evidence>
<accession>A0ACB6QMP5</accession>
<keyword evidence="2" id="KW-1185">Reference proteome</keyword>
<sequence>MMHVLPRWWSRPTQITTSRSPSPMTTTAAPPQSAANHCSRPLLGVMSGISLLFLFVCTYIYIYCRTSH</sequence>
<organism evidence="1 2">
    <name type="scientific">Lindgomyces ingoldianus</name>
    <dbReference type="NCBI Taxonomy" id="673940"/>
    <lineage>
        <taxon>Eukaryota</taxon>
        <taxon>Fungi</taxon>
        <taxon>Dikarya</taxon>
        <taxon>Ascomycota</taxon>
        <taxon>Pezizomycotina</taxon>
        <taxon>Dothideomycetes</taxon>
        <taxon>Pleosporomycetidae</taxon>
        <taxon>Pleosporales</taxon>
        <taxon>Lindgomycetaceae</taxon>
        <taxon>Lindgomyces</taxon>
    </lineage>
</organism>
<reference evidence="1" key="1">
    <citation type="journal article" date="2020" name="Stud. Mycol.">
        <title>101 Dothideomycetes genomes: a test case for predicting lifestyles and emergence of pathogens.</title>
        <authorList>
            <person name="Haridas S."/>
            <person name="Albert R."/>
            <person name="Binder M."/>
            <person name="Bloem J."/>
            <person name="Labutti K."/>
            <person name="Salamov A."/>
            <person name="Andreopoulos B."/>
            <person name="Baker S."/>
            <person name="Barry K."/>
            <person name="Bills G."/>
            <person name="Bluhm B."/>
            <person name="Cannon C."/>
            <person name="Castanera R."/>
            <person name="Culley D."/>
            <person name="Daum C."/>
            <person name="Ezra D."/>
            <person name="Gonzalez J."/>
            <person name="Henrissat B."/>
            <person name="Kuo A."/>
            <person name="Liang C."/>
            <person name="Lipzen A."/>
            <person name="Lutzoni F."/>
            <person name="Magnuson J."/>
            <person name="Mondo S."/>
            <person name="Nolan M."/>
            <person name="Ohm R."/>
            <person name="Pangilinan J."/>
            <person name="Park H.-J."/>
            <person name="Ramirez L."/>
            <person name="Alfaro M."/>
            <person name="Sun H."/>
            <person name="Tritt A."/>
            <person name="Yoshinaga Y."/>
            <person name="Zwiers L.-H."/>
            <person name="Turgeon B."/>
            <person name="Goodwin S."/>
            <person name="Spatafora J."/>
            <person name="Crous P."/>
            <person name="Grigoriev I."/>
        </authorList>
    </citation>
    <scope>NUCLEOTIDE SEQUENCE</scope>
    <source>
        <strain evidence="1">ATCC 200398</strain>
    </source>
</reference>
<dbReference type="EMBL" id="MU003517">
    <property type="protein sequence ID" value="KAF2468181.1"/>
    <property type="molecule type" value="Genomic_DNA"/>
</dbReference>
<protein>
    <submittedName>
        <fullName evidence="1">Uncharacterized protein</fullName>
    </submittedName>
</protein>
<comment type="caution">
    <text evidence="1">The sequence shown here is derived from an EMBL/GenBank/DDBJ whole genome shotgun (WGS) entry which is preliminary data.</text>
</comment>
<evidence type="ECO:0000313" key="2">
    <source>
        <dbReference type="Proteomes" id="UP000799755"/>
    </source>
</evidence>